<reference evidence="1 2" key="1">
    <citation type="submission" date="2019-04" db="EMBL/GenBank/DDBJ databases">
        <title>Three New Species of Nocardioides, Nocardioides euryhalodurans sp. nov., Nocardioides seonyuensis sp. nov. and Nocardioides eburneoflavus sp. nov. Isolated from Soil.</title>
        <authorList>
            <person name="Roh S.G."/>
            <person name="Lee C."/>
            <person name="Kim M.-K."/>
            <person name="Kim S.B."/>
        </authorList>
    </citation>
    <scope>NUCLEOTIDE SEQUENCE [LARGE SCALE GENOMIC DNA]</scope>
    <source>
        <strain evidence="1 2">MMS17-SY213</strain>
    </source>
</reference>
<evidence type="ECO:0000313" key="2">
    <source>
        <dbReference type="Proteomes" id="UP000297496"/>
    </source>
</evidence>
<gene>
    <name evidence="1" type="ORF">EXE59_02970</name>
</gene>
<evidence type="ECO:0000313" key="1">
    <source>
        <dbReference type="EMBL" id="TGN63019.1"/>
    </source>
</evidence>
<dbReference type="Proteomes" id="UP000297496">
    <property type="component" value="Unassembled WGS sequence"/>
</dbReference>
<dbReference type="EMBL" id="SRRO01000001">
    <property type="protein sequence ID" value="TGN63019.1"/>
    <property type="molecule type" value="Genomic_DNA"/>
</dbReference>
<dbReference type="RefSeq" id="WP_135837561.1">
    <property type="nucleotide sequence ID" value="NZ_SRRO01000001.1"/>
</dbReference>
<comment type="caution">
    <text evidence="1">The sequence shown here is derived from an EMBL/GenBank/DDBJ whole genome shotgun (WGS) entry which is preliminary data.</text>
</comment>
<keyword evidence="2" id="KW-1185">Reference proteome</keyword>
<protein>
    <submittedName>
        <fullName evidence="1">Uncharacterized protein</fullName>
    </submittedName>
</protein>
<sequence>MAEDVVAEFTIVVRREVDTLPDIAHQLTVLDSTWVVATAFTSYQQGLTAWMEKADRGYTPRPYGIRLTKQSPMVLDIAVNDILPWGLTSGVAGLFVYFIRNPDKLGSFFHEVVGAWHNAAADSEEAKRGAWVQRQINKELLGGAPPDPDMSDMVRTSHIVRRLGDDLASLNAEVIERNESE</sequence>
<organism evidence="1 2">
    <name type="scientific">Nocardioides eburneiflavus</name>
    <dbReference type="NCBI Taxonomy" id="2518372"/>
    <lineage>
        <taxon>Bacteria</taxon>
        <taxon>Bacillati</taxon>
        <taxon>Actinomycetota</taxon>
        <taxon>Actinomycetes</taxon>
        <taxon>Propionibacteriales</taxon>
        <taxon>Nocardioidaceae</taxon>
        <taxon>Nocardioides</taxon>
    </lineage>
</organism>
<dbReference type="AlphaFoldDB" id="A0A4Z1CM08"/>
<proteinExistence type="predicted"/>
<accession>A0A4Z1CM08</accession>
<name>A0A4Z1CM08_9ACTN</name>